<evidence type="ECO:0000313" key="1">
    <source>
        <dbReference type="EMBL" id="QBQ72323.1"/>
    </source>
</evidence>
<reference evidence="2" key="1">
    <citation type="submission" date="2019-03" db="EMBL/GenBank/DDBJ databases">
        <title>Complete Genome Sequence of Serratia marcescens Myophage MTx.</title>
        <authorList>
            <person name="Graham K."/>
            <person name="Freeman M."/>
            <person name="Newkirk H."/>
            <person name="Liu M."/>
            <person name="Ramsey J."/>
            <person name="Cahill J."/>
        </authorList>
    </citation>
    <scope>NUCLEOTIDE SEQUENCE [LARGE SCALE GENOMIC DNA]</scope>
</reference>
<evidence type="ECO:0000313" key="2">
    <source>
        <dbReference type="Proteomes" id="UP000309130"/>
    </source>
</evidence>
<accession>A0A482MGP2</accession>
<keyword evidence="2" id="KW-1185">Reference proteome</keyword>
<organism evidence="1 2">
    <name type="scientific">Serratia phage MTx</name>
    <dbReference type="NCBI Taxonomy" id="2557553"/>
    <lineage>
        <taxon>Viruses</taxon>
        <taxon>Duplodnaviria</taxon>
        <taxon>Heunggongvirae</taxon>
        <taxon>Uroviricota</taxon>
        <taxon>Caudoviricetes</taxon>
        <taxon>Lindbergviridae</taxon>
        <taxon>Myosmarvirus</taxon>
        <taxon>Myosmarvirus MTx</taxon>
    </lineage>
</organism>
<name>A0A482MGP2_9CAUD</name>
<protein>
    <submittedName>
        <fullName evidence="1">Uncharacterized protein</fullName>
    </submittedName>
</protein>
<sequence length="93" mass="10893">MAESKKVIRRTARGLLKSLTKAQRYDVARLFDPRDNYTHRNRNGMPSSVITAVKFAVQVEITPACAIDLQKHFRAYWEDCYKKMDEQVHNKVH</sequence>
<dbReference type="EMBL" id="MK618717">
    <property type="protein sequence ID" value="QBQ72323.1"/>
    <property type="molecule type" value="Genomic_DNA"/>
</dbReference>
<dbReference type="Proteomes" id="UP000309130">
    <property type="component" value="Segment"/>
</dbReference>
<proteinExistence type="predicted"/>
<gene>
    <name evidence="1" type="ORF">CPT_MTx_017</name>
</gene>